<gene>
    <name evidence="2" type="ORF">MEDL_33121</name>
</gene>
<feature type="region of interest" description="Disordered" evidence="1">
    <location>
        <begin position="240"/>
        <end position="260"/>
    </location>
</feature>
<evidence type="ECO:0000313" key="2">
    <source>
        <dbReference type="EMBL" id="CAG2219584.1"/>
    </source>
</evidence>
<sequence length="306" mass="34869">MPAIQKKICKSCGQFSKIENNKCTQCGAEYADKGVNKSKTFDASPFVKKLGGGDKKSGNVHSFIKFVYSHHDTSDERHIVNNNIVQGNPRTQDEYVEAKCDYDTDGVDDFKINRGDIITVINRRSDGIIDGKIGYLEVTFPKTVVKPYKSQKYSQYPTIQVREQKSEVKSRKRKTITWKAYQLEHTLKSSVDVQSSAVNEEMEEVWTNRLDFHFNAISDASIPAAAPVTVVHEMVQNRTDLTVRSDEQEPPQNKPKKKTADDVYSLQCQVLERKLIKTNLQIQLYERLHSKLDDNLTTGLLSFLEQ</sequence>
<dbReference type="Proteomes" id="UP000683360">
    <property type="component" value="Unassembled WGS sequence"/>
</dbReference>
<accession>A0A8S3SFZ9</accession>
<dbReference type="Gene3D" id="2.30.30.40">
    <property type="entry name" value="SH3 Domains"/>
    <property type="match status" value="1"/>
</dbReference>
<evidence type="ECO:0000313" key="3">
    <source>
        <dbReference type="Proteomes" id="UP000683360"/>
    </source>
</evidence>
<dbReference type="InterPro" id="IPR036028">
    <property type="entry name" value="SH3-like_dom_sf"/>
</dbReference>
<keyword evidence="3" id="KW-1185">Reference proteome</keyword>
<dbReference type="EMBL" id="CAJPWZ010001633">
    <property type="protein sequence ID" value="CAG2219584.1"/>
    <property type="molecule type" value="Genomic_DNA"/>
</dbReference>
<dbReference type="CDD" id="cd00174">
    <property type="entry name" value="SH3"/>
    <property type="match status" value="1"/>
</dbReference>
<comment type="caution">
    <text evidence="2">The sequence shown here is derived from an EMBL/GenBank/DDBJ whole genome shotgun (WGS) entry which is preliminary data.</text>
</comment>
<dbReference type="AlphaFoldDB" id="A0A8S3SFZ9"/>
<organism evidence="2 3">
    <name type="scientific">Mytilus edulis</name>
    <name type="common">Blue mussel</name>
    <dbReference type="NCBI Taxonomy" id="6550"/>
    <lineage>
        <taxon>Eukaryota</taxon>
        <taxon>Metazoa</taxon>
        <taxon>Spiralia</taxon>
        <taxon>Lophotrochozoa</taxon>
        <taxon>Mollusca</taxon>
        <taxon>Bivalvia</taxon>
        <taxon>Autobranchia</taxon>
        <taxon>Pteriomorphia</taxon>
        <taxon>Mytilida</taxon>
        <taxon>Mytiloidea</taxon>
        <taxon>Mytilidae</taxon>
        <taxon>Mytilinae</taxon>
        <taxon>Mytilus</taxon>
    </lineage>
</organism>
<dbReference type="SUPFAM" id="SSF50044">
    <property type="entry name" value="SH3-domain"/>
    <property type="match status" value="1"/>
</dbReference>
<dbReference type="OrthoDB" id="6105499at2759"/>
<reference evidence="2" key="1">
    <citation type="submission" date="2021-03" db="EMBL/GenBank/DDBJ databases">
        <authorList>
            <person name="Bekaert M."/>
        </authorList>
    </citation>
    <scope>NUCLEOTIDE SEQUENCE</scope>
</reference>
<proteinExistence type="predicted"/>
<name>A0A8S3SFZ9_MYTED</name>
<evidence type="ECO:0000256" key="1">
    <source>
        <dbReference type="SAM" id="MobiDB-lite"/>
    </source>
</evidence>
<protein>
    <submittedName>
        <fullName evidence="2">GRB2</fullName>
    </submittedName>
</protein>